<dbReference type="OrthoDB" id="3415805at2"/>
<dbReference type="Pfam" id="PF14264">
    <property type="entry name" value="Glucos_trans_II"/>
    <property type="match status" value="1"/>
</dbReference>
<gene>
    <name evidence="2" type="ORF">LV82_02515</name>
</gene>
<evidence type="ECO:0000256" key="1">
    <source>
        <dbReference type="SAM" id="Phobius"/>
    </source>
</evidence>
<reference evidence="2 3" key="1">
    <citation type="submission" date="2018-01" db="EMBL/GenBank/DDBJ databases">
        <title>Genomic Encyclopedia of Archaeal and Bacterial Type Strains, Phase II (KMG-II): from individual species to whole genera.</title>
        <authorList>
            <person name="Goeker M."/>
        </authorList>
    </citation>
    <scope>NUCLEOTIDE SEQUENCE [LARGE SCALE GENOMIC DNA]</scope>
    <source>
        <strain evidence="2 3">DSM 12048</strain>
    </source>
</reference>
<accession>A0A2S5JDY2</accession>
<feature type="transmembrane region" description="Helical" evidence="1">
    <location>
        <begin position="277"/>
        <end position="296"/>
    </location>
</feature>
<feature type="transmembrane region" description="Helical" evidence="1">
    <location>
        <begin position="336"/>
        <end position="357"/>
    </location>
</feature>
<protein>
    <submittedName>
        <fullName evidence="2">Glucosyltransferase GtrII-like protein</fullName>
    </submittedName>
</protein>
<keyword evidence="2" id="KW-0808">Transferase</keyword>
<feature type="transmembrane region" description="Helical" evidence="1">
    <location>
        <begin position="308"/>
        <end position="330"/>
    </location>
</feature>
<keyword evidence="1" id="KW-0472">Membrane</keyword>
<keyword evidence="1" id="KW-0812">Transmembrane</keyword>
<organism evidence="2 3">
    <name type="scientific">Albidovulum inexpectatum</name>
    <dbReference type="NCBI Taxonomy" id="196587"/>
    <lineage>
        <taxon>Bacteria</taxon>
        <taxon>Pseudomonadati</taxon>
        <taxon>Pseudomonadota</taxon>
        <taxon>Alphaproteobacteria</taxon>
        <taxon>Rhodobacterales</taxon>
        <taxon>Paracoccaceae</taxon>
        <taxon>Albidovulum</taxon>
    </lineage>
</organism>
<evidence type="ECO:0000313" key="2">
    <source>
        <dbReference type="EMBL" id="PPB79724.1"/>
    </source>
</evidence>
<feature type="transmembrane region" description="Helical" evidence="1">
    <location>
        <begin position="202"/>
        <end position="223"/>
    </location>
</feature>
<comment type="caution">
    <text evidence="2">The sequence shown here is derived from an EMBL/GenBank/DDBJ whole genome shotgun (WGS) entry which is preliminary data.</text>
</comment>
<name>A0A2S5JDY2_9RHOB</name>
<feature type="transmembrane region" description="Helical" evidence="1">
    <location>
        <begin position="369"/>
        <end position="391"/>
    </location>
</feature>
<sequence>MTGHVADPRGQPPRWRTALLTALALYGVTAAAGILADGHHSDDWRHMAGASDLWVAVEGRWLLDAIFRFVLGERFLLPMQIALAFPCLWGFSTIIARHAASPTMRPIATLAIFAVGTNHLFLADALSFASSVFAYPLALVLSAAGYDLITRQARTPIRRFAQLLVSAQLIAASIGIYQTYAVAGLIVPTVVLIRSDRHSFPAALRVAALGAAVSVAAIAVYLVEWRTYAAVMDMTIESRRFQPVTLDGLFEKLREYPALIKSLHTGSIMQIPRPVRMAMGLFAAFSILMPILGAAVMRGRQGPALNILRSAIGAGLAMFIFPTLFWLFYAGDAAPARAFGFIGFWSASLVISGLSLLEDRTLRVLRPGQAIVGAAVTAMAMLNAFVVSAFWSDSAHLGQRDEELARAIHARLAATQGYDGTFRLAGGIQDRSFSWGTLAGWTSFHAGNPSIGLFREMFGLEGSFAALPVSPRACHGFPAAGSVFRHEGKTYVCLQDLPAYTDDMRCADIDNMPGDRICLADRAIIHVSMTCLTRSVGNGDLNFAFLYRDSSHRALRRFSTANFPVLMHDECHTIALAPPTRNLDAIELWMQTPDGGAAWRERIDIKAFRATP</sequence>
<feature type="transmembrane region" description="Helical" evidence="1">
    <location>
        <begin position="75"/>
        <end position="95"/>
    </location>
</feature>
<feature type="transmembrane region" description="Helical" evidence="1">
    <location>
        <begin position="107"/>
        <end position="126"/>
    </location>
</feature>
<evidence type="ECO:0000313" key="3">
    <source>
        <dbReference type="Proteomes" id="UP000239736"/>
    </source>
</evidence>
<keyword evidence="1" id="KW-1133">Transmembrane helix</keyword>
<dbReference type="Proteomes" id="UP000239736">
    <property type="component" value="Unassembled WGS sequence"/>
</dbReference>
<dbReference type="EMBL" id="PRDS01000009">
    <property type="protein sequence ID" value="PPB79724.1"/>
    <property type="molecule type" value="Genomic_DNA"/>
</dbReference>
<keyword evidence="3" id="KW-1185">Reference proteome</keyword>
<feature type="transmembrane region" description="Helical" evidence="1">
    <location>
        <begin position="18"/>
        <end position="36"/>
    </location>
</feature>
<proteinExistence type="predicted"/>
<dbReference type="InterPro" id="IPR025686">
    <property type="entry name" value="Glucos_trans_II"/>
</dbReference>
<feature type="transmembrane region" description="Helical" evidence="1">
    <location>
        <begin position="132"/>
        <end position="149"/>
    </location>
</feature>
<dbReference type="RefSeq" id="WP_104072197.1">
    <property type="nucleotide sequence ID" value="NZ_PRDS01000009.1"/>
</dbReference>
<dbReference type="AlphaFoldDB" id="A0A2S5JDY2"/>
<dbReference type="GO" id="GO:0016740">
    <property type="term" value="F:transferase activity"/>
    <property type="evidence" value="ECO:0007669"/>
    <property type="project" value="UniProtKB-KW"/>
</dbReference>